<reference evidence="1" key="1">
    <citation type="submission" date="2020-09" db="EMBL/GenBank/DDBJ databases">
        <title>Novel species of Mucilaginibacter isolated from a glacier on the Tibetan Plateau.</title>
        <authorList>
            <person name="Liu Q."/>
            <person name="Xin Y.-H."/>
        </authorList>
    </citation>
    <scope>NUCLEOTIDE SEQUENCE</scope>
    <source>
        <strain evidence="1">ZB1P21</strain>
    </source>
</reference>
<gene>
    <name evidence="1" type="ORF">IDJ76_18155</name>
</gene>
<accession>A0A926S7T9</accession>
<organism evidence="1 2">
    <name type="scientific">Mucilaginibacter glaciei</name>
    <dbReference type="NCBI Taxonomy" id="2772109"/>
    <lineage>
        <taxon>Bacteria</taxon>
        <taxon>Pseudomonadati</taxon>
        <taxon>Bacteroidota</taxon>
        <taxon>Sphingobacteriia</taxon>
        <taxon>Sphingobacteriales</taxon>
        <taxon>Sphingobacteriaceae</taxon>
        <taxon>Mucilaginibacter</taxon>
    </lineage>
</organism>
<comment type="caution">
    <text evidence="1">The sequence shown here is derived from an EMBL/GenBank/DDBJ whole genome shotgun (WGS) entry which is preliminary data.</text>
</comment>
<keyword evidence="2" id="KW-1185">Reference proteome</keyword>
<dbReference type="Proteomes" id="UP000619078">
    <property type="component" value="Unassembled WGS sequence"/>
</dbReference>
<evidence type="ECO:0000313" key="2">
    <source>
        <dbReference type="Proteomes" id="UP000619078"/>
    </source>
</evidence>
<dbReference type="AlphaFoldDB" id="A0A926S7T9"/>
<dbReference type="EMBL" id="JACWMX010000009">
    <property type="protein sequence ID" value="MBD1395036.1"/>
    <property type="molecule type" value="Genomic_DNA"/>
</dbReference>
<dbReference type="RefSeq" id="WP_191165267.1">
    <property type="nucleotide sequence ID" value="NZ_JACWMX010000009.1"/>
</dbReference>
<sequence length="110" mass="12600">MGKSTAKYDQDDVALAAFNKVMASPCFLAIIENLRTHDDWTELSQLELMSPDINQWKKNMNNLTQANMVSTMNEDGKTFYLLNLAYFEQLTQQFNVLTQQISDATRISNL</sequence>
<name>A0A926S7T9_9SPHI</name>
<protein>
    <submittedName>
        <fullName evidence="1">Uncharacterized protein</fullName>
    </submittedName>
</protein>
<evidence type="ECO:0000313" key="1">
    <source>
        <dbReference type="EMBL" id="MBD1395036.1"/>
    </source>
</evidence>
<proteinExistence type="predicted"/>